<dbReference type="PANTHER" id="PTHR31589">
    <property type="entry name" value="PROTEIN, PUTATIVE (DUF239)-RELATED-RELATED"/>
    <property type="match status" value="1"/>
</dbReference>
<dbReference type="InterPro" id="IPR004314">
    <property type="entry name" value="Neprosin"/>
</dbReference>
<proteinExistence type="predicted"/>
<evidence type="ECO:0000259" key="1">
    <source>
        <dbReference type="PROSITE" id="PS52045"/>
    </source>
</evidence>
<dbReference type="Pfam" id="PF03080">
    <property type="entry name" value="Neprosin"/>
    <property type="match status" value="1"/>
</dbReference>
<protein>
    <recommendedName>
        <fullName evidence="1">Neprosin PEP catalytic domain-containing protein</fullName>
    </recommendedName>
</protein>
<comment type="caution">
    <text evidence="2">The sequence shown here is derived from an EMBL/GenBank/DDBJ whole genome shotgun (WGS) entry which is preliminary data.</text>
</comment>
<organism evidence="2 3">
    <name type="scientific">Acorus gramineus</name>
    <name type="common">Dwarf sweet flag</name>
    <dbReference type="NCBI Taxonomy" id="55184"/>
    <lineage>
        <taxon>Eukaryota</taxon>
        <taxon>Viridiplantae</taxon>
        <taxon>Streptophyta</taxon>
        <taxon>Embryophyta</taxon>
        <taxon>Tracheophyta</taxon>
        <taxon>Spermatophyta</taxon>
        <taxon>Magnoliopsida</taxon>
        <taxon>Liliopsida</taxon>
        <taxon>Acoraceae</taxon>
        <taxon>Acorus</taxon>
    </lineage>
</organism>
<dbReference type="EMBL" id="JAUJYN010000011">
    <property type="protein sequence ID" value="KAK1260880.1"/>
    <property type="molecule type" value="Genomic_DNA"/>
</dbReference>
<dbReference type="PROSITE" id="PS52045">
    <property type="entry name" value="NEPROSIN_PEP_CD"/>
    <property type="match status" value="1"/>
</dbReference>
<gene>
    <name evidence="2" type="ORF">QJS04_geneDACA002026</name>
</gene>
<feature type="domain" description="Neprosin PEP catalytic" evidence="1">
    <location>
        <begin position="26"/>
        <end position="277"/>
    </location>
</feature>
<dbReference type="InterPro" id="IPR053168">
    <property type="entry name" value="Glutamic_endopeptidase"/>
</dbReference>
<dbReference type="PANTHER" id="PTHR31589:SF223">
    <property type="entry name" value="PROTEIN, PUTATIVE (DUF239)-RELATED"/>
    <property type="match status" value="1"/>
</dbReference>
<reference evidence="2" key="2">
    <citation type="submission" date="2023-06" db="EMBL/GenBank/DDBJ databases">
        <authorList>
            <person name="Ma L."/>
            <person name="Liu K.-W."/>
            <person name="Li Z."/>
            <person name="Hsiao Y.-Y."/>
            <person name="Qi Y."/>
            <person name="Fu T."/>
            <person name="Tang G."/>
            <person name="Zhang D."/>
            <person name="Sun W.-H."/>
            <person name="Liu D.-K."/>
            <person name="Li Y."/>
            <person name="Chen G.-Z."/>
            <person name="Liu X.-D."/>
            <person name="Liao X.-Y."/>
            <person name="Jiang Y.-T."/>
            <person name="Yu X."/>
            <person name="Hao Y."/>
            <person name="Huang J."/>
            <person name="Zhao X.-W."/>
            <person name="Ke S."/>
            <person name="Chen Y.-Y."/>
            <person name="Wu W.-L."/>
            <person name="Hsu J.-L."/>
            <person name="Lin Y.-F."/>
            <person name="Huang M.-D."/>
            <person name="Li C.-Y."/>
            <person name="Huang L."/>
            <person name="Wang Z.-W."/>
            <person name="Zhao X."/>
            <person name="Zhong W.-Y."/>
            <person name="Peng D.-H."/>
            <person name="Ahmad S."/>
            <person name="Lan S."/>
            <person name="Zhang J.-S."/>
            <person name="Tsai W.-C."/>
            <person name="Van De Peer Y."/>
            <person name="Liu Z.-J."/>
        </authorList>
    </citation>
    <scope>NUCLEOTIDE SEQUENCE</scope>
    <source>
        <strain evidence="2">SCP</strain>
        <tissue evidence="2">Leaves</tissue>
    </source>
</reference>
<reference evidence="2" key="1">
    <citation type="journal article" date="2023" name="Nat. Commun.">
        <title>Diploid and tetraploid genomes of Acorus and the evolution of monocots.</title>
        <authorList>
            <person name="Ma L."/>
            <person name="Liu K.W."/>
            <person name="Li Z."/>
            <person name="Hsiao Y.Y."/>
            <person name="Qi Y."/>
            <person name="Fu T."/>
            <person name="Tang G.D."/>
            <person name="Zhang D."/>
            <person name="Sun W.H."/>
            <person name="Liu D.K."/>
            <person name="Li Y."/>
            <person name="Chen G.Z."/>
            <person name="Liu X.D."/>
            <person name="Liao X.Y."/>
            <person name="Jiang Y.T."/>
            <person name="Yu X."/>
            <person name="Hao Y."/>
            <person name="Huang J."/>
            <person name="Zhao X.W."/>
            <person name="Ke S."/>
            <person name="Chen Y.Y."/>
            <person name="Wu W.L."/>
            <person name="Hsu J.L."/>
            <person name="Lin Y.F."/>
            <person name="Huang M.D."/>
            <person name="Li C.Y."/>
            <person name="Huang L."/>
            <person name="Wang Z.W."/>
            <person name="Zhao X."/>
            <person name="Zhong W.Y."/>
            <person name="Peng D.H."/>
            <person name="Ahmad S."/>
            <person name="Lan S."/>
            <person name="Zhang J.S."/>
            <person name="Tsai W.C."/>
            <person name="Van de Peer Y."/>
            <person name="Liu Z.J."/>
        </authorList>
    </citation>
    <scope>NUCLEOTIDE SEQUENCE</scope>
    <source>
        <strain evidence="2">SCP</strain>
    </source>
</reference>
<dbReference type="Proteomes" id="UP001179952">
    <property type="component" value="Unassembled WGS sequence"/>
</dbReference>
<name>A0AAV9A9M6_ACOGR</name>
<sequence>MGTVLIRRTSKEELLWARSLPSRRRFNSSNDYIYHVAMLELLPSTYYGVQASLSTNAPTAMRNQFTASSISLANGLYDHEDIIQAGWMVSTPLFGNLVPRVFIHWMVDGGRTGCYNFQCSGFVQISRSIAPGSHTQPVCIYGGDQFDLLFQIHKDVNNTGWWLTIEDQVIGYWPLALFKTLNEAASSAQWGGEIFSPRTAPGPQMGSGQFPEEGYQRAAFQRLTCVVDESKAWAAPNIYNVMDSSDKNDCYRVVEGPWGDDNPWLNSFYFGGPGGCEI</sequence>
<dbReference type="Gene3D" id="3.90.1320.10">
    <property type="entry name" value="Outer-capsid protein sigma 3, large lobe"/>
    <property type="match status" value="1"/>
</dbReference>
<keyword evidence="3" id="KW-1185">Reference proteome</keyword>
<dbReference type="AlphaFoldDB" id="A0AAV9A9M6"/>
<evidence type="ECO:0000313" key="2">
    <source>
        <dbReference type="EMBL" id="KAK1260880.1"/>
    </source>
</evidence>
<accession>A0AAV9A9M6</accession>
<evidence type="ECO:0000313" key="3">
    <source>
        <dbReference type="Proteomes" id="UP001179952"/>
    </source>
</evidence>